<feature type="domain" description="HTH merR-type" evidence="5">
    <location>
        <begin position="1"/>
        <end position="68"/>
    </location>
</feature>
<dbReference type="PANTHER" id="PTHR30204">
    <property type="entry name" value="REDOX-CYCLING DRUG-SENSING TRANSCRIPTIONAL ACTIVATOR SOXR"/>
    <property type="match status" value="1"/>
</dbReference>
<evidence type="ECO:0000256" key="1">
    <source>
        <dbReference type="ARBA" id="ARBA00022491"/>
    </source>
</evidence>
<evidence type="ECO:0000313" key="7">
    <source>
        <dbReference type="Proteomes" id="UP001524944"/>
    </source>
</evidence>
<name>A0ABT1Y6Q1_9FIRM</name>
<dbReference type="InterPro" id="IPR000551">
    <property type="entry name" value="MerR-type_HTH_dom"/>
</dbReference>
<accession>A0ABT1Y6Q1</accession>
<dbReference type="PROSITE" id="PS50937">
    <property type="entry name" value="HTH_MERR_2"/>
    <property type="match status" value="1"/>
</dbReference>
<evidence type="ECO:0000259" key="5">
    <source>
        <dbReference type="PROSITE" id="PS50937"/>
    </source>
</evidence>
<reference evidence="6 7" key="1">
    <citation type="submission" date="2022-08" db="EMBL/GenBank/DDBJ databases">
        <title>Proteogenomics of the novel Dehalobacterium formicoaceticum strain EZ94 highlights a key role of methyltransferases during anaerobic dichloromethane degradation.</title>
        <authorList>
            <person name="Wasmund K."/>
        </authorList>
    </citation>
    <scope>NUCLEOTIDE SEQUENCE [LARGE SCALE GENOMIC DNA]</scope>
    <source>
        <strain evidence="6 7">EZ94</strain>
    </source>
</reference>
<keyword evidence="1" id="KW-0678">Repressor</keyword>
<dbReference type="RefSeq" id="WP_089610709.1">
    <property type="nucleotide sequence ID" value="NZ_CP022121.1"/>
</dbReference>
<sequence>MLINQVSKTTGLTKKAIEYYTSQGLVSPSVFDNGYRDYSENDVEALSKIFVLRRLDIGTDEIKTVLSDKSNTVLQVVSVRKELQLQREAAKRAILDQLSSGKTFGEIVENLRTLENSKTITEKLLDAFPGYYGRFVCLHFARFLNEPIRTRNQQTAYETIVTFLDNVPALNLTEELQEYLIEGTKHIGTEQIKDIVESTRKSIENPDNFLSANKEVLEQYLAYKQSEEYKKSPAFKITELLKEFNNASGYYDVFIPALKQLSSSYAEYCESLETANEKLLAQYPEISKISNWNE</sequence>
<proteinExistence type="predicted"/>
<evidence type="ECO:0000256" key="4">
    <source>
        <dbReference type="ARBA" id="ARBA00023163"/>
    </source>
</evidence>
<dbReference type="Gene3D" id="1.10.1660.10">
    <property type="match status" value="1"/>
</dbReference>
<dbReference type="Proteomes" id="UP001524944">
    <property type="component" value="Unassembled WGS sequence"/>
</dbReference>
<gene>
    <name evidence="6" type="ORF">NVS47_13785</name>
</gene>
<keyword evidence="2" id="KW-0805">Transcription regulation</keyword>
<keyword evidence="3" id="KW-0238">DNA-binding</keyword>
<dbReference type="SUPFAM" id="SSF46955">
    <property type="entry name" value="Putative DNA-binding domain"/>
    <property type="match status" value="1"/>
</dbReference>
<organism evidence="6 7">
    <name type="scientific">Dehalobacterium formicoaceticum</name>
    <dbReference type="NCBI Taxonomy" id="51515"/>
    <lineage>
        <taxon>Bacteria</taxon>
        <taxon>Bacillati</taxon>
        <taxon>Bacillota</taxon>
        <taxon>Clostridia</taxon>
        <taxon>Eubacteriales</taxon>
        <taxon>Peptococcaceae</taxon>
        <taxon>Dehalobacterium</taxon>
    </lineage>
</organism>
<dbReference type="SMART" id="SM00422">
    <property type="entry name" value="HTH_MERR"/>
    <property type="match status" value="1"/>
</dbReference>
<evidence type="ECO:0000313" key="6">
    <source>
        <dbReference type="EMBL" id="MCR6546568.1"/>
    </source>
</evidence>
<evidence type="ECO:0000256" key="2">
    <source>
        <dbReference type="ARBA" id="ARBA00023015"/>
    </source>
</evidence>
<dbReference type="CDD" id="cd00592">
    <property type="entry name" value="HTH_MerR-like"/>
    <property type="match status" value="1"/>
</dbReference>
<keyword evidence="4" id="KW-0804">Transcription</keyword>
<evidence type="ECO:0000256" key="3">
    <source>
        <dbReference type="ARBA" id="ARBA00023125"/>
    </source>
</evidence>
<dbReference type="EMBL" id="JANPWE010000008">
    <property type="protein sequence ID" value="MCR6546568.1"/>
    <property type="molecule type" value="Genomic_DNA"/>
</dbReference>
<dbReference type="PANTHER" id="PTHR30204:SF69">
    <property type="entry name" value="MERR-FAMILY TRANSCRIPTIONAL REGULATOR"/>
    <property type="match status" value="1"/>
</dbReference>
<dbReference type="InterPro" id="IPR009061">
    <property type="entry name" value="DNA-bd_dom_put_sf"/>
</dbReference>
<dbReference type="Pfam" id="PF13411">
    <property type="entry name" value="MerR_1"/>
    <property type="match status" value="1"/>
</dbReference>
<keyword evidence="7" id="KW-1185">Reference proteome</keyword>
<comment type="caution">
    <text evidence="6">The sequence shown here is derived from an EMBL/GenBank/DDBJ whole genome shotgun (WGS) entry which is preliminary data.</text>
</comment>
<protein>
    <submittedName>
        <fullName evidence="6">MerR family transcriptional regulator</fullName>
    </submittedName>
</protein>
<dbReference type="InterPro" id="IPR047057">
    <property type="entry name" value="MerR_fam"/>
</dbReference>